<dbReference type="EMBL" id="JAZBRD010000005">
    <property type="protein sequence ID" value="MEE3744560.1"/>
    <property type="molecule type" value="Genomic_DNA"/>
</dbReference>
<evidence type="ECO:0000313" key="5">
    <source>
        <dbReference type="Proteomes" id="UP001331664"/>
    </source>
</evidence>
<keyword evidence="1" id="KW-1133">Transmembrane helix</keyword>
<dbReference type="STRING" id="1660073.CSUIS_0415"/>
<evidence type="ECO:0000256" key="1">
    <source>
        <dbReference type="SAM" id="Phobius"/>
    </source>
</evidence>
<dbReference type="Proteomes" id="UP000194260">
    <property type="component" value="Chromosome"/>
</dbReference>
<keyword evidence="5" id="KW-1185">Reference proteome</keyword>
<dbReference type="EMBL" id="CP018789">
    <property type="protein sequence ID" value="ARR00256.1"/>
    <property type="molecule type" value="Genomic_DNA"/>
</dbReference>
<dbReference type="Pfam" id="PF13179">
    <property type="entry name" value="DUF4006"/>
    <property type="match status" value="1"/>
</dbReference>
<protein>
    <submittedName>
        <fullName evidence="2">DUF4006 domain protein</fullName>
    </submittedName>
    <submittedName>
        <fullName evidence="3">DUF4006 family protein</fullName>
    </submittedName>
</protein>
<accession>A0A1X9SVQ2</accession>
<evidence type="ECO:0000313" key="3">
    <source>
        <dbReference type="EMBL" id="MEE3744560.1"/>
    </source>
</evidence>
<evidence type="ECO:0000313" key="4">
    <source>
        <dbReference type="Proteomes" id="UP000194260"/>
    </source>
</evidence>
<reference evidence="4" key="1">
    <citation type="journal article" date="2017" name="Genome Biol. Evol.">
        <title>Comparative Genomic Analysis Identifies a Campylobacter Clade Deficient in Selenium Metabolism.</title>
        <authorList>
            <person name="Miller W.G."/>
            <person name="Yee E."/>
            <person name="Lopes B.S."/>
            <person name="Chapman M.H."/>
            <person name="Huynh S."/>
            <person name="Bono J.L."/>
            <person name="Parker C.T."/>
            <person name="Strachan N.J.C."/>
            <person name="Forbes K.J."/>
        </authorList>
    </citation>
    <scope>NUCLEOTIDE SEQUENCE [LARGE SCALE GENOMIC DNA]</scope>
    <source>
        <strain evidence="4">RM6137</strain>
    </source>
</reference>
<feature type="transmembrane region" description="Helical" evidence="1">
    <location>
        <begin position="12"/>
        <end position="38"/>
    </location>
</feature>
<keyword evidence="1" id="KW-0472">Membrane</keyword>
<dbReference type="AlphaFoldDB" id="A0A1X9SVQ2"/>
<dbReference type="InterPro" id="IPR025065">
    <property type="entry name" value="DUF4006"/>
</dbReference>
<sequence>MENMNRSVFGLGGVSGMLIATVLLLSILVVLTYLGIVAQQDVMQKPYKLVDPSSVEMRSSVQKAAEVMVIKE</sequence>
<reference evidence="3 5" key="3">
    <citation type="submission" date="2024-01" db="EMBL/GenBank/DDBJ databases">
        <title>Campylobacter porcellus sp. nov.</title>
        <authorList>
            <person name="Papic B."/>
            <person name="Gruntar I."/>
        </authorList>
    </citation>
    <scope>NUCLEOTIDE SEQUENCE [LARGE SCALE GENOMIC DNA]</scope>
    <source>
        <strain evidence="3 5">CX2-4855-23</strain>
    </source>
</reference>
<dbReference type="RefSeq" id="WP_086237716.1">
    <property type="nucleotide sequence ID" value="NZ_CP018789.1"/>
</dbReference>
<gene>
    <name evidence="2" type="ORF">CSUIS_0415</name>
    <name evidence="3" type="ORF">V2I23_04550</name>
</gene>
<dbReference type="Proteomes" id="UP001331664">
    <property type="component" value="Unassembled WGS sequence"/>
</dbReference>
<dbReference type="KEGG" id="camy:CSUIS_0415"/>
<organism evidence="2 4">
    <name type="scientific">Campylobacter porcelli</name>
    <dbReference type="NCBI Taxonomy" id="1660073"/>
    <lineage>
        <taxon>Bacteria</taxon>
        <taxon>Pseudomonadati</taxon>
        <taxon>Campylobacterota</taxon>
        <taxon>Epsilonproteobacteria</taxon>
        <taxon>Campylobacterales</taxon>
        <taxon>Campylobacteraceae</taxon>
        <taxon>Campylobacter</taxon>
    </lineage>
</organism>
<name>A0A1X9SVQ2_9BACT</name>
<evidence type="ECO:0000313" key="2">
    <source>
        <dbReference type="EMBL" id="ARR00256.1"/>
    </source>
</evidence>
<reference evidence="2" key="2">
    <citation type="journal article" date="2017" name="Genome Biol. Evol.">
        <title>Comparative genomic analysis identifies a Campylobacter clade deficient in selenium metabolism.</title>
        <authorList>
            <person name="Miller W.G."/>
            <person name="Yee E."/>
            <person name="Lopes B.S."/>
            <person name="Chapman M.H."/>
            <person name="Huynh S."/>
            <person name="Bono J.L."/>
            <person name="Parker C.T."/>
            <person name="Strachan N.J.C."/>
            <person name="Forbes K.J."/>
        </authorList>
    </citation>
    <scope>NUCLEOTIDE SEQUENCE [LARGE SCALE GENOMIC DNA]</scope>
    <source>
        <strain evidence="2">RM6137</strain>
    </source>
</reference>
<proteinExistence type="predicted"/>
<keyword evidence="1" id="KW-0812">Transmembrane</keyword>